<dbReference type="EMBL" id="CARXXK010001595">
    <property type="protein sequence ID" value="CAI6376939.1"/>
    <property type="molecule type" value="Genomic_DNA"/>
</dbReference>
<feature type="domain" description="Mutator-like transposase" evidence="2">
    <location>
        <begin position="2"/>
        <end position="79"/>
    </location>
</feature>
<evidence type="ECO:0000313" key="3">
    <source>
        <dbReference type="EMBL" id="CAI6376939.1"/>
    </source>
</evidence>
<dbReference type="AlphaFoldDB" id="A0AAV0Y7L5"/>
<dbReference type="Proteomes" id="UP001160148">
    <property type="component" value="Unassembled WGS sequence"/>
</dbReference>
<proteinExistence type="predicted"/>
<dbReference type="Pfam" id="PF20700">
    <property type="entry name" value="Mutator"/>
    <property type="match status" value="1"/>
</dbReference>
<feature type="region of interest" description="Disordered" evidence="1">
    <location>
        <begin position="87"/>
        <end position="107"/>
    </location>
</feature>
<protein>
    <recommendedName>
        <fullName evidence="2">Mutator-like transposase domain-containing protein</fullName>
    </recommendedName>
</protein>
<sequence length="107" mass="11691">MNINNAAVNACQAIGIGHTQLAELSGFLDLPALSSTGFLRVQTEVAEIVHATAWDEMKKAGEEERRLAIESGSLDLDGYQLLQWSRTGNGPNEAIKPSTMHYQARHQ</sequence>
<organism evidence="3 4">
    <name type="scientific">Macrosiphum euphorbiae</name>
    <name type="common">potato aphid</name>
    <dbReference type="NCBI Taxonomy" id="13131"/>
    <lineage>
        <taxon>Eukaryota</taxon>
        <taxon>Metazoa</taxon>
        <taxon>Ecdysozoa</taxon>
        <taxon>Arthropoda</taxon>
        <taxon>Hexapoda</taxon>
        <taxon>Insecta</taxon>
        <taxon>Pterygota</taxon>
        <taxon>Neoptera</taxon>
        <taxon>Paraneoptera</taxon>
        <taxon>Hemiptera</taxon>
        <taxon>Sternorrhyncha</taxon>
        <taxon>Aphidomorpha</taxon>
        <taxon>Aphidoidea</taxon>
        <taxon>Aphididae</taxon>
        <taxon>Macrosiphini</taxon>
        <taxon>Macrosiphum</taxon>
    </lineage>
</organism>
<reference evidence="3 4" key="1">
    <citation type="submission" date="2023-01" db="EMBL/GenBank/DDBJ databases">
        <authorList>
            <person name="Whitehead M."/>
        </authorList>
    </citation>
    <scope>NUCLEOTIDE SEQUENCE [LARGE SCALE GENOMIC DNA]</scope>
</reference>
<evidence type="ECO:0000313" key="4">
    <source>
        <dbReference type="Proteomes" id="UP001160148"/>
    </source>
</evidence>
<keyword evidence="4" id="KW-1185">Reference proteome</keyword>
<evidence type="ECO:0000256" key="1">
    <source>
        <dbReference type="SAM" id="MobiDB-lite"/>
    </source>
</evidence>
<accession>A0AAV0Y7L5</accession>
<dbReference type="InterPro" id="IPR049012">
    <property type="entry name" value="Mutator_transp_dom"/>
</dbReference>
<name>A0AAV0Y7L5_9HEMI</name>
<comment type="caution">
    <text evidence="3">The sequence shown here is derived from an EMBL/GenBank/DDBJ whole genome shotgun (WGS) entry which is preliminary data.</text>
</comment>
<evidence type="ECO:0000259" key="2">
    <source>
        <dbReference type="Pfam" id="PF20700"/>
    </source>
</evidence>
<gene>
    <name evidence="3" type="ORF">MEUPH1_LOCUS30263</name>
</gene>